<accession>A0A1N6RCI6</accession>
<proteinExistence type="predicted"/>
<keyword evidence="3" id="KW-1185">Reference proteome</keyword>
<feature type="transmembrane region" description="Helical" evidence="1">
    <location>
        <begin position="138"/>
        <end position="157"/>
    </location>
</feature>
<dbReference type="AlphaFoldDB" id="A0A1N6RCI6"/>
<organism evidence="2 3">
    <name type="scientific">Solilutibacter tolerans</name>
    <dbReference type="NCBI Taxonomy" id="1604334"/>
    <lineage>
        <taxon>Bacteria</taxon>
        <taxon>Pseudomonadati</taxon>
        <taxon>Pseudomonadota</taxon>
        <taxon>Gammaproteobacteria</taxon>
        <taxon>Lysobacterales</taxon>
        <taxon>Lysobacteraceae</taxon>
        <taxon>Solilutibacter</taxon>
    </lineage>
</organism>
<feature type="transmembrane region" description="Helical" evidence="1">
    <location>
        <begin position="178"/>
        <end position="198"/>
    </location>
</feature>
<protein>
    <recommendedName>
        <fullName evidence="4">DUF2306 domain-containing protein</fullName>
    </recommendedName>
</protein>
<reference evidence="3" key="1">
    <citation type="submission" date="2017-01" db="EMBL/GenBank/DDBJ databases">
        <authorList>
            <person name="Varghese N."/>
            <person name="Submissions S."/>
        </authorList>
    </citation>
    <scope>NUCLEOTIDE SEQUENCE [LARGE SCALE GENOMIC DNA]</scope>
    <source>
        <strain evidence="3">UM1</strain>
    </source>
</reference>
<keyword evidence="1" id="KW-0472">Membrane</keyword>
<gene>
    <name evidence="2" type="ORF">SAMN05421546_0961</name>
</gene>
<dbReference type="Proteomes" id="UP000241788">
    <property type="component" value="Unassembled WGS sequence"/>
</dbReference>
<feature type="transmembrane region" description="Helical" evidence="1">
    <location>
        <begin position="14"/>
        <end position="36"/>
    </location>
</feature>
<evidence type="ECO:0008006" key="4">
    <source>
        <dbReference type="Google" id="ProtNLM"/>
    </source>
</evidence>
<keyword evidence="1" id="KW-1133">Transmembrane helix</keyword>
<dbReference type="EMBL" id="FTLW01000002">
    <property type="protein sequence ID" value="SIQ26537.1"/>
    <property type="molecule type" value="Genomic_DNA"/>
</dbReference>
<evidence type="ECO:0000313" key="3">
    <source>
        <dbReference type="Proteomes" id="UP000241788"/>
    </source>
</evidence>
<feature type="transmembrane region" description="Helical" evidence="1">
    <location>
        <begin position="48"/>
        <end position="68"/>
    </location>
</feature>
<evidence type="ECO:0000256" key="1">
    <source>
        <dbReference type="SAM" id="Phobius"/>
    </source>
</evidence>
<evidence type="ECO:0000313" key="2">
    <source>
        <dbReference type="EMBL" id="SIQ26537.1"/>
    </source>
</evidence>
<dbReference type="OrthoDB" id="5984490at2"/>
<name>A0A1N6RCI6_9GAMM</name>
<keyword evidence="1" id="KW-0812">Transmembrane</keyword>
<feature type="transmembrane region" description="Helical" evidence="1">
    <location>
        <begin position="80"/>
        <end position="102"/>
    </location>
</feature>
<dbReference type="RefSeq" id="WP_076585806.1">
    <property type="nucleotide sequence ID" value="NZ_FTLW01000002.1"/>
</dbReference>
<dbReference type="STRING" id="1604334.SAMN05421546_0961"/>
<feature type="transmembrane region" description="Helical" evidence="1">
    <location>
        <begin position="114"/>
        <end position="132"/>
    </location>
</feature>
<sequence length="248" mass="28058">MRASPLERIEMPAYPYFVALHALLGTVSLITFWSAAGMKKGSQRHRTIGKIFLLAMCGVIVSGIPLVVEYVFFRQNLVSGAFLAYLLPLTAQACWLAWRAVTDKRDWRVMTSRVGWHLVLWLPVLSALPVLALGLMKMQWLFIGFSMIALINAWQMLRFAKRGPSKPNWHVVQHYQGMLGAGVATHVAFLGIGMQPVWRWLKTTTDVPPVLIELFPWFAPLAVAMAAAVWLGRKYNRPRAVRNNARFQ</sequence>
<feature type="transmembrane region" description="Helical" evidence="1">
    <location>
        <begin position="210"/>
        <end position="232"/>
    </location>
</feature>